<name>A0ABT1BVA3_9BACT</name>
<protein>
    <submittedName>
        <fullName evidence="4">GYF domain-containing protein</fullName>
    </submittedName>
</protein>
<gene>
    <name evidence="4" type="ORF">NG821_04055</name>
</gene>
<feature type="compositionally biased region" description="Low complexity" evidence="1">
    <location>
        <begin position="264"/>
        <end position="277"/>
    </location>
</feature>
<dbReference type="Proteomes" id="UP001204015">
    <property type="component" value="Unassembled WGS sequence"/>
</dbReference>
<feature type="compositionally biased region" description="Basic and acidic residues" evidence="1">
    <location>
        <begin position="109"/>
        <end position="118"/>
    </location>
</feature>
<keyword evidence="2" id="KW-0812">Transmembrane</keyword>
<sequence>MEYFIIENGQQSGPFTIEQLAQKHITSETLVWAEGMTNWTPAWQVEQLKYILSGNPRQTPPPFNPQDKVSDTPIPPMAHQNGESAYTAGANGPLEGNGTDQTFPPTGDPTKEDAEADKKKKNRTPWLIALAVVIVALLFFIFTNPNKQDHESAIKSEITTAVEKASNENQNQESDDVFTQGFNMITKMITGTFFDTALDTLLQYHNYLLFSKTTINWGNENHTVSFGILGKVHTINEDDILKALNNLNPTKMEVQTENPDQPLDNSADQQQTNQDNNATEKVDKSADQIASQISNKVQKGLEQKIDKEINQVADSTTIDRLVNRIMSLFGIN</sequence>
<comment type="caution">
    <text evidence="4">The sequence shown here is derived from an EMBL/GenBank/DDBJ whole genome shotgun (WGS) entry which is preliminary data.</text>
</comment>
<evidence type="ECO:0000313" key="5">
    <source>
        <dbReference type="Proteomes" id="UP001204015"/>
    </source>
</evidence>
<dbReference type="Pfam" id="PF14237">
    <property type="entry name" value="GYF_2"/>
    <property type="match status" value="1"/>
</dbReference>
<keyword evidence="2" id="KW-0472">Membrane</keyword>
<dbReference type="RefSeq" id="WP_252760384.1">
    <property type="nucleotide sequence ID" value="NZ_JAMXLY010000010.1"/>
</dbReference>
<evidence type="ECO:0000256" key="2">
    <source>
        <dbReference type="SAM" id="Phobius"/>
    </source>
</evidence>
<keyword evidence="5" id="KW-1185">Reference proteome</keyword>
<accession>A0ABT1BVA3</accession>
<feature type="domain" description="GYF" evidence="3">
    <location>
        <begin position="3"/>
        <end position="48"/>
    </location>
</feature>
<dbReference type="EMBL" id="JAMXLY010000010">
    <property type="protein sequence ID" value="MCO6025021.1"/>
    <property type="molecule type" value="Genomic_DNA"/>
</dbReference>
<feature type="transmembrane region" description="Helical" evidence="2">
    <location>
        <begin position="126"/>
        <end position="143"/>
    </location>
</feature>
<evidence type="ECO:0000259" key="3">
    <source>
        <dbReference type="Pfam" id="PF14237"/>
    </source>
</evidence>
<keyword evidence="2" id="KW-1133">Transmembrane helix</keyword>
<evidence type="ECO:0000313" key="4">
    <source>
        <dbReference type="EMBL" id="MCO6025021.1"/>
    </source>
</evidence>
<organism evidence="4 5">
    <name type="scientific">Segatella cerevisiae</name>
    <dbReference type="NCBI Taxonomy" id="2053716"/>
    <lineage>
        <taxon>Bacteria</taxon>
        <taxon>Pseudomonadati</taxon>
        <taxon>Bacteroidota</taxon>
        <taxon>Bacteroidia</taxon>
        <taxon>Bacteroidales</taxon>
        <taxon>Prevotellaceae</taxon>
        <taxon>Segatella</taxon>
    </lineage>
</organism>
<reference evidence="4 5" key="1">
    <citation type="submission" date="2022-06" db="EMBL/GenBank/DDBJ databases">
        <title>A taxonomic note on the genus Prevotella: Description of four novel genera and emended description of the genera Hallella and Xylanibacter.</title>
        <authorList>
            <person name="Hitch T.C.A."/>
        </authorList>
    </citation>
    <scope>NUCLEOTIDE SEQUENCE [LARGE SCALE GENOMIC DNA]</scope>
    <source>
        <strain evidence="4 5">DSM 100619</strain>
    </source>
</reference>
<feature type="region of interest" description="Disordered" evidence="1">
    <location>
        <begin position="253"/>
        <end position="287"/>
    </location>
</feature>
<dbReference type="InterPro" id="IPR025640">
    <property type="entry name" value="GYF_2"/>
</dbReference>
<evidence type="ECO:0000256" key="1">
    <source>
        <dbReference type="SAM" id="MobiDB-lite"/>
    </source>
</evidence>
<feature type="region of interest" description="Disordered" evidence="1">
    <location>
        <begin position="54"/>
        <end position="119"/>
    </location>
</feature>
<proteinExistence type="predicted"/>